<dbReference type="InterPro" id="IPR014768">
    <property type="entry name" value="GBD/FH3_dom"/>
</dbReference>
<comment type="similarity">
    <text evidence="1">Belongs to the formin homology family. BNI1 subfamily.</text>
</comment>
<dbReference type="InterPro" id="IPR015425">
    <property type="entry name" value="FH2_Formin"/>
</dbReference>
<feature type="region of interest" description="Disordered" evidence="3">
    <location>
        <begin position="1673"/>
        <end position="1729"/>
    </location>
</feature>
<feature type="compositionally biased region" description="Low complexity" evidence="3">
    <location>
        <begin position="9"/>
        <end position="24"/>
    </location>
</feature>
<feature type="compositionally biased region" description="Basic residues" evidence="3">
    <location>
        <begin position="1068"/>
        <end position="1080"/>
    </location>
</feature>
<feature type="region of interest" description="Disordered" evidence="3">
    <location>
        <begin position="1"/>
        <end position="112"/>
    </location>
</feature>
<dbReference type="Gene3D" id="1.20.58.2220">
    <property type="entry name" value="Formin, FH2 domain"/>
    <property type="match status" value="1"/>
</dbReference>
<dbReference type="GO" id="GO:0043332">
    <property type="term" value="C:mating projection tip"/>
    <property type="evidence" value="ECO:0007669"/>
    <property type="project" value="TreeGrafter"/>
</dbReference>
<dbReference type="InterPro" id="IPR010473">
    <property type="entry name" value="GTPase-bd"/>
</dbReference>
<feature type="coiled-coil region" evidence="2">
    <location>
        <begin position="625"/>
        <end position="659"/>
    </location>
</feature>
<proteinExistence type="inferred from homology"/>
<feature type="region of interest" description="Disordered" evidence="3">
    <location>
        <begin position="1124"/>
        <end position="1189"/>
    </location>
</feature>
<feature type="domain" description="GBD/FH3" evidence="4">
    <location>
        <begin position="140"/>
        <end position="605"/>
    </location>
</feature>
<feature type="compositionally biased region" description="Low complexity" evidence="3">
    <location>
        <begin position="737"/>
        <end position="746"/>
    </location>
</feature>
<comment type="caution">
    <text evidence="6">The sequence shown here is derived from an EMBL/GenBank/DDBJ whole genome shotgun (WGS) entry which is preliminary data.</text>
</comment>
<dbReference type="SUPFAM" id="SSF101447">
    <property type="entry name" value="Formin homology 2 domain (FH2 domain)"/>
    <property type="match status" value="1"/>
</dbReference>
<keyword evidence="2" id="KW-0175">Coiled coil</keyword>
<evidence type="ECO:0000259" key="5">
    <source>
        <dbReference type="PROSITE" id="PS51444"/>
    </source>
</evidence>
<dbReference type="SUPFAM" id="SSF48371">
    <property type="entry name" value="ARM repeat"/>
    <property type="match status" value="1"/>
</dbReference>
<name>A0A9P6WKM6_9ASCO</name>
<feature type="compositionally biased region" description="Polar residues" evidence="3">
    <location>
        <begin position="42"/>
        <end position="58"/>
    </location>
</feature>
<accession>A0A9P6WKM6</accession>
<dbReference type="Gene3D" id="6.10.30.50">
    <property type="match status" value="1"/>
</dbReference>
<dbReference type="GO" id="GO:0005938">
    <property type="term" value="C:cell cortex"/>
    <property type="evidence" value="ECO:0007669"/>
    <property type="project" value="UniProtKB-ARBA"/>
</dbReference>
<feature type="region of interest" description="Disordered" evidence="3">
    <location>
        <begin position="714"/>
        <end position="751"/>
    </location>
</feature>
<dbReference type="GO" id="GO:0032153">
    <property type="term" value="C:cell division site"/>
    <property type="evidence" value="ECO:0007669"/>
    <property type="project" value="TreeGrafter"/>
</dbReference>
<dbReference type="SMART" id="SM01140">
    <property type="entry name" value="Drf_GBD"/>
    <property type="match status" value="1"/>
</dbReference>
<feature type="compositionally biased region" description="Low complexity" evidence="3">
    <location>
        <begin position="59"/>
        <end position="77"/>
    </location>
</feature>
<feature type="compositionally biased region" description="Low complexity" evidence="3">
    <location>
        <begin position="97"/>
        <end position="112"/>
    </location>
</feature>
<dbReference type="Pfam" id="PF02181">
    <property type="entry name" value="FH2"/>
    <property type="match status" value="1"/>
</dbReference>
<dbReference type="GO" id="GO:0051016">
    <property type="term" value="P:barbed-end actin filament capping"/>
    <property type="evidence" value="ECO:0007669"/>
    <property type="project" value="TreeGrafter"/>
</dbReference>
<dbReference type="SMART" id="SM00498">
    <property type="entry name" value="FH2"/>
    <property type="match status" value="1"/>
</dbReference>
<dbReference type="Pfam" id="PF06367">
    <property type="entry name" value="Drf_FH3"/>
    <property type="match status" value="1"/>
</dbReference>
<dbReference type="GO" id="GO:0003779">
    <property type="term" value="F:actin binding"/>
    <property type="evidence" value="ECO:0007669"/>
    <property type="project" value="InterPro"/>
</dbReference>
<feature type="domain" description="FH2" evidence="5">
    <location>
        <begin position="1201"/>
        <end position="1617"/>
    </location>
</feature>
<dbReference type="InterPro" id="IPR016024">
    <property type="entry name" value="ARM-type_fold"/>
</dbReference>
<keyword evidence="7" id="KW-1185">Reference proteome</keyword>
<feature type="compositionally biased region" description="Polar residues" evidence="3">
    <location>
        <begin position="202"/>
        <end position="216"/>
    </location>
</feature>
<reference evidence="6" key="1">
    <citation type="submission" date="2020-11" db="EMBL/GenBank/DDBJ databases">
        <title>Kefir isolates.</title>
        <authorList>
            <person name="Marcisauskas S."/>
            <person name="Kim Y."/>
            <person name="Blasche S."/>
        </authorList>
    </citation>
    <scope>NUCLEOTIDE SEQUENCE</scope>
    <source>
        <strain evidence="6">Olga-1</strain>
    </source>
</reference>
<protein>
    <submittedName>
        <fullName evidence="6">Uncharacterized protein</fullName>
    </submittedName>
</protein>
<evidence type="ECO:0000256" key="2">
    <source>
        <dbReference type="SAM" id="Coils"/>
    </source>
</evidence>
<feature type="compositionally biased region" description="Acidic residues" evidence="3">
    <location>
        <begin position="1689"/>
        <end position="1702"/>
    </location>
</feature>
<feature type="compositionally biased region" description="Acidic residues" evidence="3">
    <location>
        <begin position="1045"/>
        <end position="1059"/>
    </location>
</feature>
<feature type="coiled-coil region" evidence="2">
    <location>
        <begin position="1594"/>
        <end position="1624"/>
    </location>
</feature>
<dbReference type="Gene3D" id="1.25.10.10">
    <property type="entry name" value="Leucine-rich Repeat Variant"/>
    <property type="match status" value="1"/>
</dbReference>
<dbReference type="InterPro" id="IPR051661">
    <property type="entry name" value="Actin_filament_regulator"/>
</dbReference>
<gene>
    <name evidence="6" type="ORF">C6P40_000719</name>
</gene>
<evidence type="ECO:0000256" key="3">
    <source>
        <dbReference type="SAM" id="MobiDB-lite"/>
    </source>
</evidence>
<dbReference type="InterPro" id="IPR042201">
    <property type="entry name" value="FH2_Formin_sf"/>
</dbReference>
<evidence type="ECO:0000313" key="7">
    <source>
        <dbReference type="Proteomes" id="UP000697127"/>
    </source>
</evidence>
<dbReference type="PROSITE" id="PS51444">
    <property type="entry name" value="FH2"/>
    <property type="match status" value="1"/>
</dbReference>
<feature type="region of interest" description="Disordered" evidence="3">
    <location>
        <begin position="1016"/>
        <end position="1099"/>
    </location>
</feature>
<dbReference type="SMART" id="SM01139">
    <property type="entry name" value="Drf_FH3"/>
    <property type="match status" value="1"/>
</dbReference>
<dbReference type="GO" id="GO:0015629">
    <property type="term" value="C:actin cytoskeleton"/>
    <property type="evidence" value="ECO:0007669"/>
    <property type="project" value="UniProtKB-ARBA"/>
</dbReference>
<dbReference type="GO" id="GO:0031267">
    <property type="term" value="F:small GTPase binding"/>
    <property type="evidence" value="ECO:0007669"/>
    <property type="project" value="InterPro"/>
</dbReference>
<evidence type="ECO:0000259" key="4">
    <source>
        <dbReference type="PROSITE" id="PS51232"/>
    </source>
</evidence>
<evidence type="ECO:0000256" key="1">
    <source>
        <dbReference type="ARBA" id="ARBA00037935"/>
    </source>
</evidence>
<sequence length="1768" mass="200574">MKASKKSENSSSNGGIMNSIMGSMRKPSKQPSIDNLSRYASRISNGSERQFNETSPNKSSSYNGNGISNVSNGIGNVFNRSKQSTDASNSMESLYRSNTNMSQVSSSNSFHNLSTSHAKKIPSGFRKSHRHTISDDFVLDPPNDPKEIERMFTEVMQTRDFESLPASAKTQMLSYSIDRKWMLIRQQKLTEYKRQRLREQPEINSPTKSKSHNLPQLPVQTEPINFITLLLNNRITIDELKELEVFLTSEDLNWMKEFISQDGAVCLCNVLNNLYKTKPLLQPASALPSSNLFTNISESYETIIEKEARLFRCIKVIALSTTTTYYFQTILSLFIPAVFSGMFSPKAWVKKLATDIISYFSFDINIPAALYATLKKTINENCHLLYIKEFYEKSATNVRLDKRTQGILSNIGDVKKYEAWIWCALRVLLGHGRMGSKVGAFPEFRLSGPMDTNFIIKYAESTLILIRLIIKNAGNLNDRLQMRRIFLVAGLNELLDRCELLEVQSINGVLKDIEDQKNNDESDFKKTTEFKSKQLNFQDPSSLLKALWENSKGSKTGDYLLSLVQNIFLNANTLVDEHNDEDLMRNLKLTNDFVSNITMASSDEDSNMNININKLLASYRSDDIAKRAMEEQKESKKRAEELEAERDIMKKQLDEGSNGVIAKLKAELNDKDKIIIGMKRTVFMKDNQISDLNRKRIIERQKSEEEARKLVLAMHNNEQKGENPFGTLKPTPRRGTRSSSSSGTLKSKSRNRDLNSKIVNLDSLEKEARILERTDFDEFIENIPEPPVLTSFKGKTPAERDADIKTLNSLKKRLDFLQKDANGVMKYQDEKEREEMMMLKKDQCLSRLEMLQKSIKDLKFQEEQAEIKARLGDVYGGKKTLDPYNSSFERIDLTKSKELRGQLSDIEDLCANLKFQFALMGDDDINEEDDAILKQKAIEEIESKYAGGQKVQPKAQFAAGPAVTPGNIGKIDMNGMRPFLGELEKKVAKQQAINESTDMPAAYIRPKGGLAYKKQKNENLKNTPNEDNDNNELRNKNNSHSNAINEDDSDGSYYSDDDEHSNNLKLRGNSKHSRKFKKASGSKESIKSSGESDEDEVSLNENVLANSIKDKEFKKEATVEISSLLPPPLPSMSDETSLPPPPPPLPSLNGGIPPSPPPPPPLPSLNSGAPPPPAPPPPPPLPGMKSKSPLVASPIISSSPFDYLPRTKKKLKQLHWDKVDDVDNSLWSEMDISLFAEQFKEKGIFDNMEDLFAAFEAKMNPKNSKETIEKKSFLSQSNKQEFNICLQSLHNDSDMEVVNKILHCSIDIMSKPKIMELLAKPDLCEIPNILGKNLEPYSTEWNSKGIVSRPDKDPNELARPDRIYVETFYNLNHYWRARMRVLNIITSFKEDFSILNEQLDKVEIASNCVEESSSLKMLFEIILLLGNYMNSDNKKAFGFRLSTLQRLNFLKNQNNSMSFLQFLEKIVRQDFPEVKEFIKDLEPVKYASKISIEHLEKDCISLISSVKNIDSSLSTGNLSNPGSFHPEDRFLKIVYRELPDMRRNVEKLENKKLIILERFNEVMKYFKEDPDADEFARNSFFRKFSEFVESYQRVGKENIAAEELQKKVENAERIKVENDKRKEERMNSANVDLEKSIEMLKNSGLPEKRNRLKELIVTSIQSASHTDLANEIGENEEGSNDSNGNGVALDDDDENDKDDIMEDFEKCEEGVDGDAVTVDTGSSIGGFTVDEEGSVVDSFDISGVEDGLPEMLSERLKRRLMLGRQQQS</sequence>
<dbReference type="GO" id="GO:1903475">
    <property type="term" value="P:mitotic actomyosin contractile ring assembly"/>
    <property type="evidence" value="ECO:0007669"/>
    <property type="project" value="TreeGrafter"/>
</dbReference>
<dbReference type="EMBL" id="PUHW01000135">
    <property type="protein sequence ID" value="KAG0688634.1"/>
    <property type="molecule type" value="Genomic_DNA"/>
</dbReference>
<dbReference type="InterPro" id="IPR011989">
    <property type="entry name" value="ARM-like"/>
</dbReference>
<dbReference type="PANTHER" id="PTHR47102">
    <property type="entry name" value="PROTEIN BNI1"/>
    <property type="match status" value="1"/>
</dbReference>
<dbReference type="Pfam" id="PF06371">
    <property type="entry name" value="Drf_GBD"/>
    <property type="match status" value="1"/>
</dbReference>
<dbReference type="PROSITE" id="PS51232">
    <property type="entry name" value="GBD_FH3"/>
    <property type="match status" value="1"/>
</dbReference>
<dbReference type="InterPro" id="IPR010472">
    <property type="entry name" value="FH3_dom"/>
</dbReference>
<dbReference type="Gene3D" id="1.10.238.150">
    <property type="entry name" value="Formin, FH3 diaphanous domain"/>
    <property type="match status" value="1"/>
</dbReference>
<dbReference type="GO" id="GO:0051017">
    <property type="term" value="P:actin filament bundle assembly"/>
    <property type="evidence" value="ECO:0007669"/>
    <property type="project" value="TreeGrafter"/>
</dbReference>
<feature type="region of interest" description="Disordered" evidence="3">
    <location>
        <begin position="195"/>
        <end position="216"/>
    </location>
</feature>
<feature type="compositionally biased region" description="Polar residues" evidence="3">
    <location>
        <begin position="78"/>
        <end position="96"/>
    </location>
</feature>
<dbReference type="PANTHER" id="PTHR47102:SF2">
    <property type="entry name" value="PROTEIN BNI1"/>
    <property type="match status" value="1"/>
</dbReference>
<evidence type="ECO:0000313" key="6">
    <source>
        <dbReference type="EMBL" id="KAG0688634.1"/>
    </source>
</evidence>
<dbReference type="Proteomes" id="UP000697127">
    <property type="component" value="Unassembled WGS sequence"/>
</dbReference>
<feature type="compositionally biased region" description="Pro residues" evidence="3">
    <location>
        <begin position="1153"/>
        <end position="1182"/>
    </location>
</feature>
<organism evidence="6 7">
    <name type="scientific">Pichia californica</name>
    <dbReference type="NCBI Taxonomy" id="460514"/>
    <lineage>
        <taxon>Eukaryota</taxon>
        <taxon>Fungi</taxon>
        <taxon>Dikarya</taxon>
        <taxon>Ascomycota</taxon>
        <taxon>Saccharomycotina</taxon>
        <taxon>Pichiomycetes</taxon>
        <taxon>Pichiales</taxon>
        <taxon>Pichiaceae</taxon>
        <taxon>Pichia</taxon>
    </lineage>
</organism>